<gene>
    <name evidence="1" type="ORF">BKE30_00835</name>
</gene>
<name>A0A1S8D024_9GAMM</name>
<reference evidence="1 2" key="1">
    <citation type="submission" date="2016-10" db="EMBL/GenBank/DDBJ databases">
        <title>Draft Genome sequence of Alkanindiges sp. strain H1.</title>
        <authorList>
            <person name="Subhash Y."/>
            <person name="Lee S."/>
        </authorList>
    </citation>
    <scope>NUCLEOTIDE SEQUENCE [LARGE SCALE GENOMIC DNA]</scope>
    <source>
        <strain evidence="1 2">H1</strain>
    </source>
</reference>
<keyword evidence="2" id="KW-1185">Reference proteome</keyword>
<dbReference type="STRING" id="1907941.BKE30_00835"/>
<organism evidence="1 2">
    <name type="scientific">Alkanindiges hydrocarboniclasticus</name>
    <dbReference type="NCBI Taxonomy" id="1907941"/>
    <lineage>
        <taxon>Bacteria</taxon>
        <taxon>Pseudomonadati</taxon>
        <taxon>Pseudomonadota</taxon>
        <taxon>Gammaproteobacteria</taxon>
        <taxon>Moraxellales</taxon>
        <taxon>Moraxellaceae</taxon>
        <taxon>Alkanindiges</taxon>
    </lineage>
</organism>
<dbReference type="Gene3D" id="1.10.1660.10">
    <property type="match status" value="1"/>
</dbReference>
<comment type="caution">
    <text evidence="1">The sequence shown here is derived from an EMBL/GenBank/DDBJ whole genome shotgun (WGS) entry which is preliminary data.</text>
</comment>
<sequence length="111" mass="12716">MRQLIIRDIALDQEQLDCTVVDSSACLSLNDFARACGQPHDWVIALVEHSILEKNDTMPEHWQFVGEELVRARRAWRLQRDFDASLAAVALMLDLLDEVKHLRAQVALHGR</sequence>
<dbReference type="RefSeq" id="WP_076876776.1">
    <property type="nucleotide sequence ID" value="NZ_MLCN01000003.1"/>
</dbReference>
<dbReference type="Pfam" id="PF13591">
    <property type="entry name" value="MerR_2"/>
    <property type="match status" value="1"/>
</dbReference>
<dbReference type="Proteomes" id="UP000192132">
    <property type="component" value="Unassembled WGS sequence"/>
</dbReference>
<evidence type="ECO:0000313" key="1">
    <source>
        <dbReference type="EMBL" id="ONG42083.1"/>
    </source>
</evidence>
<dbReference type="EMBL" id="MLCN01000003">
    <property type="protein sequence ID" value="ONG42083.1"/>
    <property type="molecule type" value="Genomic_DNA"/>
</dbReference>
<dbReference type="OrthoDB" id="5297409at2"/>
<protein>
    <recommendedName>
        <fullName evidence="3">MerR family transcriptional regulator</fullName>
    </recommendedName>
</protein>
<evidence type="ECO:0008006" key="3">
    <source>
        <dbReference type="Google" id="ProtNLM"/>
    </source>
</evidence>
<evidence type="ECO:0000313" key="2">
    <source>
        <dbReference type="Proteomes" id="UP000192132"/>
    </source>
</evidence>
<dbReference type="AlphaFoldDB" id="A0A1S8D024"/>
<proteinExistence type="predicted"/>
<accession>A0A1S8D024</accession>